<comment type="caution">
    <text evidence="3">The sequence shown here is derived from an EMBL/GenBank/DDBJ whole genome shotgun (WGS) entry which is preliminary data.</text>
</comment>
<keyword evidence="1" id="KW-0812">Transmembrane</keyword>
<accession>A0A2H0N8K5</accession>
<proteinExistence type="predicted"/>
<protein>
    <recommendedName>
        <fullName evidence="2">VTT domain-containing protein</fullName>
    </recommendedName>
</protein>
<feature type="transmembrane region" description="Helical" evidence="1">
    <location>
        <begin position="134"/>
        <end position="152"/>
    </location>
</feature>
<evidence type="ECO:0000313" key="3">
    <source>
        <dbReference type="EMBL" id="PIR05220.1"/>
    </source>
</evidence>
<keyword evidence="1" id="KW-0472">Membrane</keyword>
<organism evidence="3 4">
    <name type="scientific">Candidatus Liptonbacteria bacterium CG11_big_fil_rev_8_21_14_0_20_35_14</name>
    <dbReference type="NCBI Taxonomy" id="1974634"/>
    <lineage>
        <taxon>Bacteria</taxon>
        <taxon>Candidatus Liptoniibacteriota</taxon>
    </lineage>
</organism>
<evidence type="ECO:0000259" key="2">
    <source>
        <dbReference type="Pfam" id="PF09335"/>
    </source>
</evidence>
<feature type="transmembrane region" description="Helical" evidence="1">
    <location>
        <begin position="92"/>
        <end position="114"/>
    </location>
</feature>
<gene>
    <name evidence="3" type="ORF">COV57_00300</name>
</gene>
<dbReference type="AlphaFoldDB" id="A0A2H0N8K5"/>
<feature type="domain" description="VTT" evidence="2">
    <location>
        <begin position="68"/>
        <end position="174"/>
    </location>
</feature>
<evidence type="ECO:0000313" key="4">
    <source>
        <dbReference type="Proteomes" id="UP000229893"/>
    </source>
</evidence>
<feature type="transmembrane region" description="Helical" evidence="1">
    <location>
        <begin position="9"/>
        <end position="29"/>
    </location>
</feature>
<sequence>MFNKQLRQWIFIISLIIFIGLIFLNFNYFEKYISSFIESHLSSWGLLGFFIIIFLLEAIPQPFISALAILFTGSLLGFDFLTLFYITITGGIFANYVAYFLGLSLGNSTVGLFINQNNYEKSVIWFNKYGKKTISLLALTPLPYFPIIGGIFKMSLKEFTTYAIIPRILHFLIFGGLLTLFI</sequence>
<feature type="transmembrane region" description="Helical" evidence="1">
    <location>
        <begin position="41"/>
        <end position="59"/>
    </location>
</feature>
<dbReference type="Proteomes" id="UP000229893">
    <property type="component" value="Unassembled WGS sequence"/>
</dbReference>
<dbReference type="EMBL" id="PCWO01000003">
    <property type="protein sequence ID" value="PIR05220.1"/>
    <property type="molecule type" value="Genomic_DNA"/>
</dbReference>
<keyword evidence="1" id="KW-1133">Transmembrane helix</keyword>
<feature type="transmembrane region" description="Helical" evidence="1">
    <location>
        <begin position="164"/>
        <end position="181"/>
    </location>
</feature>
<name>A0A2H0N8K5_9BACT</name>
<dbReference type="Pfam" id="PF09335">
    <property type="entry name" value="VTT_dom"/>
    <property type="match status" value="1"/>
</dbReference>
<feature type="transmembrane region" description="Helical" evidence="1">
    <location>
        <begin position="66"/>
        <end position="86"/>
    </location>
</feature>
<dbReference type="InterPro" id="IPR032816">
    <property type="entry name" value="VTT_dom"/>
</dbReference>
<reference evidence="3 4" key="1">
    <citation type="submission" date="2017-09" db="EMBL/GenBank/DDBJ databases">
        <title>Depth-based differentiation of microbial function through sediment-hosted aquifers and enrichment of novel symbionts in the deep terrestrial subsurface.</title>
        <authorList>
            <person name="Probst A.J."/>
            <person name="Ladd B."/>
            <person name="Jarett J.K."/>
            <person name="Geller-Mcgrath D.E."/>
            <person name="Sieber C.M."/>
            <person name="Emerson J.B."/>
            <person name="Anantharaman K."/>
            <person name="Thomas B.C."/>
            <person name="Malmstrom R."/>
            <person name="Stieglmeier M."/>
            <person name="Klingl A."/>
            <person name="Woyke T."/>
            <person name="Ryan C.M."/>
            <person name="Banfield J.F."/>
        </authorList>
    </citation>
    <scope>NUCLEOTIDE SEQUENCE [LARGE SCALE GENOMIC DNA]</scope>
    <source>
        <strain evidence="3">CG11_big_fil_rev_8_21_14_0_20_35_14</strain>
    </source>
</reference>
<evidence type="ECO:0000256" key="1">
    <source>
        <dbReference type="SAM" id="Phobius"/>
    </source>
</evidence>